<comment type="similarity">
    <text evidence="4">Belongs to the metallo-beta-lactamase superfamily. Class-B beta-lactamase family.</text>
</comment>
<comment type="catalytic activity">
    <reaction evidence="1">
        <text>a beta-lactam + H2O = a substituted beta-amino acid</text>
        <dbReference type="Rhea" id="RHEA:20401"/>
        <dbReference type="ChEBI" id="CHEBI:15377"/>
        <dbReference type="ChEBI" id="CHEBI:35627"/>
        <dbReference type="ChEBI" id="CHEBI:140347"/>
        <dbReference type="EC" id="3.5.2.6"/>
    </reaction>
</comment>
<comment type="cofactor">
    <cofactor evidence="2">
        <name>Zn(2+)</name>
        <dbReference type="ChEBI" id="CHEBI:29105"/>
    </cofactor>
</comment>
<evidence type="ECO:0000256" key="15">
    <source>
        <dbReference type="ARBA" id="ARBA00048505"/>
    </source>
</evidence>
<evidence type="ECO:0000256" key="7">
    <source>
        <dbReference type="ARBA" id="ARBA00022723"/>
    </source>
</evidence>
<dbReference type="GO" id="GO:0042597">
    <property type="term" value="C:periplasmic space"/>
    <property type="evidence" value="ECO:0007669"/>
    <property type="project" value="UniProtKB-SubCell"/>
</dbReference>
<comment type="subunit">
    <text evidence="5">Monomer.</text>
</comment>
<keyword evidence="18" id="KW-1185">Reference proteome</keyword>
<dbReference type="GO" id="GO:0008800">
    <property type="term" value="F:beta-lactamase activity"/>
    <property type="evidence" value="ECO:0007669"/>
    <property type="project" value="UniProtKB-EC"/>
</dbReference>
<comment type="function">
    <text evidence="14">Counteracts the endogenous Pycsar antiviral defense system. Phosphodiesterase that enables metal-dependent hydrolysis of host cyclic nucleotide Pycsar defense signals such as cCMP and cUMP.</text>
</comment>
<evidence type="ECO:0000259" key="16">
    <source>
        <dbReference type="SMART" id="SM00849"/>
    </source>
</evidence>
<gene>
    <name evidence="17" type="ORF">IDH45_05420</name>
</gene>
<evidence type="ECO:0000256" key="9">
    <source>
        <dbReference type="ARBA" id="ARBA00022764"/>
    </source>
</evidence>
<dbReference type="InterPro" id="IPR001279">
    <property type="entry name" value="Metallo-B-lactamas"/>
</dbReference>
<feature type="domain" description="Metallo-beta-lactamase" evidence="16">
    <location>
        <begin position="24"/>
        <end position="216"/>
    </location>
</feature>
<keyword evidence="9" id="KW-0574">Periplasm</keyword>
<dbReference type="InterPro" id="IPR036866">
    <property type="entry name" value="RibonucZ/Hydroxyglut_hydro"/>
</dbReference>
<evidence type="ECO:0000313" key="18">
    <source>
        <dbReference type="Proteomes" id="UP000639396"/>
    </source>
</evidence>
<proteinExistence type="inferred from homology"/>
<accession>A0A927C8G9</accession>
<dbReference type="PANTHER" id="PTHR42951:SF4">
    <property type="entry name" value="ACYL-COENZYME A THIOESTERASE MBLAC2"/>
    <property type="match status" value="1"/>
</dbReference>
<dbReference type="AlphaFoldDB" id="A0A927C8G9"/>
<keyword evidence="8" id="KW-0732">Signal</keyword>
<keyword evidence="10" id="KW-0378">Hydrolase</keyword>
<dbReference type="GO" id="GO:0046677">
    <property type="term" value="P:response to antibiotic"/>
    <property type="evidence" value="ECO:0007669"/>
    <property type="project" value="UniProtKB-KW"/>
</dbReference>
<comment type="catalytic activity">
    <reaction evidence="13">
        <text>3',5'-cyclic CMP + H2O = CMP + H(+)</text>
        <dbReference type="Rhea" id="RHEA:72675"/>
        <dbReference type="ChEBI" id="CHEBI:15377"/>
        <dbReference type="ChEBI" id="CHEBI:15378"/>
        <dbReference type="ChEBI" id="CHEBI:58003"/>
        <dbReference type="ChEBI" id="CHEBI:60377"/>
    </reaction>
    <physiologicalReaction direction="left-to-right" evidence="13">
        <dbReference type="Rhea" id="RHEA:72676"/>
    </physiologicalReaction>
</comment>
<evidence type="ECO:0000256" key="14">
    <source>
        <dbReference type="ARBA" id="ARBA00034301"/>
    </source>
</evidence>
<dbReference type="Proteomes" id="UP000639396">
    <property type="component" value="Unassembled WGS sequence"/>
</dbReference>
<evidence type="ECO:0000256" key="6">
    <source>
        <dbReference type="ARBA" id="ARBA00012865"/>
    </source>
</evidence>
<evidence type="ECO:0000313" key="17">
    <source>
        <dbReference type="EMBL" id="MBD2861431.1"/>
    </source>
</evidence>
<keyword evidence="11" id="KW-0862">Zinc</keyword>
<dbReference type="PANTHER" id="PTHR42951">
    <property type="entry name" value="METALLO-BETA-LACTAMASE DOMAIN-CONTAINING"/>
    <property type="match status" value="1"/>
</dbReference>
<evidence type="ECO:0000256" key="10">
    <source>
        <dbReference type="ARBA" id="ARBA00022801"/>
    </source>
</evidence>
<evidence type="ECO:0000256" key="1">
    <source>
        <dbReference type="ARBA" id="ARBA00001526"/>
    </source>
</evidence>
<evidence type="ECO:0000256" key="8">
    <source>
        <dbReference type="ARBA" id="ARBA00022729"/>
    </source>
</evidence>
<evidence type="ECO:0000256" key="12">
    <source>
        <dbReference type="ARBA" id="ARBA00023251"/>
    </source>
</evidence>
<organism evidence="17 18">
    <name type="scientific">Paenibacillus oceani</name>
    <dbReference type="NCBI Taxonomy" id="2772510"/>
    <lineage>
        <taxon>Bacteria</taxon>
        <taxon>Bacillati</taxon>
        <taxon>Bacillota</taxon>
        <taxon>Bacilli</taxon>
        <taxon>Bacillales</taxon>
        <taxon>Paenibacillaceae</taxon>
        <taxon>Paenibacillus</taxon>
    </lineage>
</organism>
<evidence type="ECO:0000256" key="11">
    <source>
        <dbReference type="ARBA" id="ARBA00022833"/>
    </source>
</evidence>
<evidence type="ECO:0000256" key="3">
    <source>
        <dbReference type="ARBA" id="ARBA00004418"/>
    </source>
</evidence>
<keyword evidence="7" id="KW-0479">Metal-binding</keyword>
<dbReference type="RefSeq" id="WP_190925462.1">
    <property type="nucleotide sequence ID" value="NZ_JACXJA010000006.1"/>
</dbReference>
<comment type="catalytic activity">
    <reaction evidence="15">
        <text>3',5'-cyclic UMP + H2O = UMP + H(+)</text>
        <dbReference type="Rhea" id="RHEA:70575"/>
        <dbReference type="ChEBI" id="CHEBI:15377"/>
        <dbReference type="ChEBI" id="CHEBI:15378"/>
        <dbReference type="ChEBI" id="CHEBI:57865"/>
        <dbReference type="ChEBI" id="CHEBI:184387"/>
    </reaction>
    <physiologicalReaction direction="left-to-right" evidence="15">
        <dbReference type="Rhea" id="RHEA:70576"/>
    </physiologicalReaction>
</comment>
<dbReference type="Gene3D" id="3.60.15.10">
    <property type="entry name" value="Ribonuclease Z/Hydroxyacylglutathione hydrolase-like"/>
    <property type="match status" value="1"/>
</dbReference>
<dbReference type="EC" id="3.5.2.6" evidence="6"/>
<dbReference type="PROSITE" id="PS00743">
    <property type="entry name" value="BETA_LACTAMASE_B_1"/>
    <property type="match status" value="1"/>
</dbReference>
<dbReference type="SMART" id="SM00849">
    <property type="entry name" value="Lactamase_B"/>
    <property type="match status" value="1"/>
</dbReference>
<dbReference type="SUPFAM" id="SSF56281">
    <property type="entry name" value="Metallo-hydrolase/oxidoreductase"/>
    <property type="match status" value="1"/>
</dbReference>
<evidence type="ECO:0000256" key="13">
    <source>
        <dbReference type="ARBA" id="ARBA00034221"/>
    </source>
</evidence>
<sequence length="245" mass="26300">MKLTGRVRVVGGGGLGYGLSSYYDCNVYALDCGNGEYTLIDAGSGIEPELLLRRLEEDGIAPERVTRLLLTHGHADHAGGAGAIRERLGVEVVAAEETARMVELGDEVRTSLAEARASGTYPPWYRLRPCRIDRTVAAGDKITAGDLSLQVIAAPGHSFDMVCYYCPELKALFSADAVFAGGKLAVIRTPDFSLDAYRQTITGLSKLEVEQLFPGHGYAVTERGGEDVAAAHRRFREGVAPQSIV</sequence>
<comment type="caution">
    <text evidence="17">The sequence shown here is derived from an EMBL/GenBank/DDBJ whole genome shotgun (WGS) entry which is preliminary data.</text>
</comment>
<comment type="subcellular location">
    <subcellularLocation>
        <location evidence="3">Periplasm</location>
    </subcellularLocation>
</comment>
<evidence type="ECO:0000256" key="2">
    <source>
        <dbReference type="ARBA" id="ARBA00001947"/>
    </source>
</evidence>
<reference evidence="17" key="1">
    <citation type="submission" date="2020-09" db="EMBL/GenBank/DDBJ databases">
        <title>A novel bacterium of genus Paenibacillus, isolated from South China Sea.</title>
        <authorList>
            <person name="Huang H."/>
            <person name="Mo K."/>
            <person name="Hu Y."/>
        </authorList>
    </citation>
    <scope>NUCLEOTIDE SEQUENCE</scope>
    <source>
        <strain evidence="17">IB182363</strain>
    </source>
</reference>
<evidence type="ECO:0000256" key="4">
    <source>
        <dbReference type="ARBA" id="ARBA00005250"/>
    </source>
</evidence>
<dbReference type="InterPro" id="IPR050855">
    <property type="entry name" value="NDM-1-like"/>
</dbReference>
<evidence type="ECO:0000256" key="5">
    <source>
        <dbReference type="ARBA" id="ARBA00011245"/>
    </source>
</evidence>
<protein>
    <recommendedName>
        <fullName evidence="6">beta-lactamase</fullName>
        <ecNumber evidence="6">3.5.2.6</ecNumber>
    </recommendedName>
</protein>
<dbReference type="Pfam" id="PF00753">
    <property type="entry name" value="Lactamase_B"/>
    <property type="match status" value="1"/>
</dbReference>
<dbReference type="GO" id="GO:0017001">
    <property type="term" value="P:antibiotic catabolic process"/>
    <property type="evidence" value="ECO:0007669"/>
    <property type="project" value="InterPro"/>
</dbReference>
<dbReference type="GO" id="GO:0008270">
    <property type="term" value="F:zinc ion binding"/>
    <property type="evidence" value="ECO:0007669"/>
    <property type="project" value="InterPro"/>
</dbReference>
<dbReference type="InterPro" id="IPR001018">
    <property type="entry name" value="Beta-lactamase_class-B_CS"/>
</dbReference>
<dbReference type="EMBL" id="JACXJA010000006">
    <property type="protein sequence ID" value="MBD2861431.1"/>
    <property type="molecule type" value="Genomic_DNA"/>
</dbReference>
<keyword evidence="12" id="KW-0046">Antibiotic resistance</keyword>
<name>A0A927C8G9_9BACL</name>